<feature type="chain" id="PRO_5015537260" evidence="1">
    <location>
        <begin position="29"/>
        <end position="73"/>
    </location>
</feature>
<dbReference type="EMBL" id="QCYK01000004">
    <property type="protein sequence ID" value="PUZ21854.1"/>
    <property type="molecule type" value="Genomic_DNA"/>
</dbReference>
<dbReference type="AlphaFoldDB" id="A0A2T7BBT1"/>
<keyword evidence="3" id="KW-1185">Reference proteome</keyword>
<proteinExistence type="predicted"/>
<dbReference type="Proteomes" id="UP000244450">
    <property type="component" value="Unassembled WGS sequence"/>
</dbReference>
<gene>
    <name evidence="2" type="ORF">DCC81_25035</name>
</gene>
<evidence type="ECO:0000256" key="1">
    <source>
        <dbReference type="SAM" id="SignalP"/>
    </source>
</evidence>
<protein>
    <submittedName>
        <fullName evidence="2">Uncharacterized protein</fullName>
    </submittedName>
</protein>
<feature type="signal peptide" evidence="1">
    <location>
        <begin position="1"/>
        <end position="28"/>
    </location>
</feature>
<reference evidence="2 3" key="1">
    <citation type="submission" date="2018-04" db="EMBL/GenBank/DDBJ databases">
        <title>Chitinophaga fuyangensis sp. nov., isolated from soil in a chemical factory.</title>
        <authorList>
            <person name="Chen K."/>
        </authorList>
    </citation>
    <scope>NUCLEOTIDE SEQUENCE [LARGE SCALE GENOMIC DNA]</scope>
    <source>
        <strain evidence="2 3">LY-1</strain>
    </source>
</reference>
<evidence type="ECO:0000313" key="2">
    <source>
        <dbReference type="EMBL" id="PUZ21854.1"/>
    </source>
</evidence>
<name>A0A2T7BBT1_9BACT</name>
<keyword evidence="1" id="KW-0732">Signal</keyword>
<dbReference type="RefSeq" id="WP_108689502.1">
    <property type="nucleotide sequence ID" value="NZ_QCYK01000004.1"/>
</dbReference>
<organism evidence="2 3">
    <name type="scientific">Chitinophaga parva</name>
    <dbReference type="NCBI Taxonomy" id="2169414"/>
    <lineage>
        <taxon>Bacteria</taxon>
        <taxon>Pseudomonadati</taxon>
        <taxon>Bacteroidota</taxon>
        <taxon>Chitinophagia</taxon>
        <taxon>Chitinophagales</taxon>
        <taxon>Chitinophagaceae</taxon>
        <taxon>Chitinophaga</taxon>
    </lineage>
</organism>
<comment type="caution">
    <text evidence="2">The sequence shown here is derived from an EMBL/GenBank/DDBJ whole genome shotgun (WGS) entry which is preliminary data.</text>
</comment>
<sequence>MNRLRKMLRSICLLLTCCIADTRGAALAHTRLAWVAMLANTRIRNGLKRIGPATLPGLCYDSANAQFTLNFLK</sequence>
<accession>A0A2T7BBT1</accession>
<evidence type="ECO:0000313" key="3">
    <source>
        <dbReference type="Proteomes" id="UP000244450"/>
    </source>
</evidence>